<evidence type="ECO:0000256" key="2">
    <source>
        <dbReference type="ARBA" id="ARBA00006991"/>
    </source>
</evidence>
<dbReference type="GO" id="GO:0000981">
    <property type="term" value="F:DNA-binding transcription factor activity, RNA polymerase II-specific"/>
    <property type="evidence" value="ECO:0007669"/>
    <property type="project" value="TreeGrafter"/>
</dbReference>
<dbReference type="Gene3D" id="3.30.160.60">
    <property type="entry name" value="Classic Zinc Finger"/>
    <property type="match status" value="3"/>
</dbReference>
<dbReference type="InterPro" id="IPR036236">
    <property type="entry name" value="Znf_C2H2_sf"/>
</dbReference>
<evidence type="ECO:0000256" key="4">
    <source>
        <dbReference type="ARBA" id="ARBA00022737"/>
    </source>
</evidence>
<comment type="caution">
    <text evidence="14">The sequence shown here is derived from an EMBL/GenBank/DDBJ whole genome shotgun (WGS) entry which is preliminary data.</text>
</comment>
<dbReference type="GO" id="GO:0005634">
    <property type="term" value="C:nucleus"/>
    <property type="evidence" value="ECO:0007669"/>
    <property type="project" value="UniProtKB-SubCell"/>
</dbReference>
<keyword evidence="7" id="KW-0805">Transcription regulation</keyword>
<evidence type="ECO:0000256" key="12">
    <source>
        <dbReference type="SAM" id="MobiDB-lite"/>
    </source>
</evidence>
<keyword evidence="9" id="KW-0804">Transcription</keyword>
<keyword evidence="6" id="KW-0862">Zinc</keyword>
<evidence type="ECO:0000256" key="5">
    <source>
        <dbReference type="ARBA" id="ARBA00022771"/>
    </source>
</evidence>
<evidence type="ECO:0000313" key="14">
    <source>
        <dbReference type="EMBL" id="KAF7503650.1"/>
    </source>
</evidence>
<evidence type="ECO:0000313" key="15">
    <source>
        <dbReference type="Proteomes" id="UP000606974"/>
    </source>
</evidence>
<accession>A0A8H7DZT6</accession>
<keyword evidence="5 11" id="KW-0863">Zinc-finger</keyword>
<gene>
    <name evidence="14" type="ORF">GJ744_003428</name>
</gene>
<evidence type="ECO:0000256" key="11">
    <source>
        <dbReference type="PROSITE-ProRule" id="PRU00042"/>
    </source>
</evidence>
<dbReference type="GO" id="GO:0003677">
    <property type="term" value="F:DNA binding"/>
    <property type="evidence" value="ECO:0007669"/>
    <property type="project" value="UniProtKB-KW"/>
</dbReference>
<keyword evidence="3" id="KW-0479">Metal-binding</keyword>
<name>A0A8H7DZT6_9EURO</name>
<evidence type="ECO:0000256" key="9">
    <source>
        <dbReference type="ARBA" id="ARBA00023163"/>
    </source>
</evidence>
<evidence type="ECO:0000259" key="13">
    <source>
        <dbReference type="PROSITE" id="PS50157"/>
    </source>
</evidence>
<keyword evidence="4" id="KW-0677">Repeat</keyword>
<comment type="subcellular location">
    <subcellularLocation>
        <location evidence="1">Nucleus</location>
    </subcellularLocation>
</comment>
<evidence type="ECO:0000256" key="1">
    <source>
        <dbReference type="ARBA" id="ARBA00004123"/>
    </source>
</evidence>
<dbReference type="FunFam" id="3.30.160.60:FF:000065">
    <property type="entry name" value="B-cell CLL/lymphoma 6, member B"/>
    <property type="match status" value="1"/>
</dbReference>
<dbReference type="FunFam" id="3.30.160.60:FF:001156">
    <property type="entry name" value="Zinc finger protein 407"/>
    <property type="match status" value="1"/>
</dbReference>
<dbReference type="Proteomes" id="UP000606974">
    <property type="component" value="Unassembled WGS sequence"/>
</dbReference>
<keyword evidence="8" id="KW-0238">DNA-binding</keyword>
<comment type="similarity">
    <text evidence="2">Belongs to the krueppel C2H2-type zinc-finger protein family.</text>
</comment>
<dbReference type="EMBL" id="JAACFV010000168">
    <property type="protein sequence ID" value="KAF7503650.1"/>
    <property type="molecule type" value="Genomic_DNA"/>
</dbReference>
<keyword evidence="15" id="KW-1185">Reference proteome</keyword>
<dbReference type="PROSITE" id="PS00028">
    <property type="entry name" value="ZINC_FINGER_C2H2_1"/>
    <property type="match status" value="2"/>
</dbReference>
<reference evidence="14" key="1">
    <citation type="submission" date="2020-02" db="EMBL/GenBank/DDBJ databases">
        <authorList>
            <person name="Palmer J.M."/>
        </authorList>
    </citation>
    <scope>NUCLEOTIDE SEQUENCE</scope>
    <source>
        <strain evidence="14">EPUS1.4</strain>
        <tissue evidence="14">Thallus</tissue>
    </source>
</reference>
<evidence type="ECO:0000256" key="7">
    <source>
        <dbReference type="ARBA" id="ARBA00023015"/>
    </source>
</evidence>
<feature type="domain" description="C2H2-type" evidence="13">
    <location>
        <begin position="70"/>
        <end position="97"/>
    </location>
</feature>
<dbReference type="SUPFAM" id="SSF57667">
    <property type="entry name" value="beta-beta-alpha zinc fingers"/>
    <property type="match status" value="2"/>
</dbReference>
<dbReference type="Pfam" id="PF00096">
    <property type="entry name" value="zf-C2H2"/>
    <property type="match status" value="2"/>
</dbReference>
<sequence>MNIYHPESGKGVITFSRLKKALPRDESSDGKSPSRAKHPATYACDLCPKRFTRRSNLTSHQLSHKNEKPFACTVCETTFVRKSDRERHQKTHSGERKFVCRGDLRDGMPRTTLGCGKGFPRADALASHLRSQAGRTCLKPLSEEERLELQRKPLIEQRKDLDLPIPHPDFKVIDWRQLLENTEDPGELTPNGDY</sequence>
<proteinExistence type="inferred from homology"/>
<dbReference type="OrthoDB" id="8117402at2759"/>
<dbReference type="AlphaFoldDB" id="A0A8H7DZT6"/>
<keyword evidence="10" id="KW-0539">Nucleus</keyword>
<dbReference type="PANTHER" id="PTHR24394">
    <property type="entry name" value="ZINC FINGER PROTEIN"/>
    <property type="match status" value="1"/>
</dbReference>
<organism evidence="14 15">
    <name type="scientific">Endocarpon pusillum</name>
    <dbReference type="NCBI Taxonomy" id="364733"/>
    <lineage>
        <taxon>Eukaryota</taxon>
        <taxon>Fungi</taxon>
        <taxon>Dikarya</taxon>
        <taxon>Ascomycota</taxon>
        <taxon>Pezizomycotina</taxon>
        <taxon>Eurotiomycetes</taxon>
        <taxon>Chaetothyriomycetidae</taxon>
        <taxon>Verrucariales</taxon>
        <taxon>Verrucariaceae</taxon>
        <taxon>Endocarpon</taxon>
    </lineage>
</organism>
<evidence type="ECO:0000256" key="6">
    <source>
        <dbReference type="ARBA" id="ARBA00022833"/>
    </source>
</evidence>
<dbReference type="PROSITE" id="PS50157">
    <property type="entry name" value="ZINC_FINGER_C2H2_2"/>
    <property type="match status" value="2"/>
</dbReference>
<feature type="domain" description="C2H2-type" evidence="13">
    <location>
        <begin position="42"/>
        <end position="69"/>
    </location>
</feature>
<dbReference type="GO" id="GO:0008270">
    <property type="term" value="F:zinc ion binding"/>
    <property type="evidence" value="ECO:0007669"/>
    <property type="project" value="UniProtKB-KW"/>
</dbReference>
<evidence type="ECO:0000256" key="10">
    <source>
        <dbReference type="ARBA" id="ARBA00023242"/>
    </source>
</evidence>
<dbReference type="PANTHER" id="PTHR24394:SF48">
    <property type="entry name" value="ZINC FINGER PROTEIN 771"/>
    <property type="match status" value="1"/>
</dbReference>
<evidence type="ECO:0000256" key="8">
    <source>
        <dbReference type="ARBA" id="ARBA00023125"/>
    </source>
</evidence>
<feature type="region of interest" description="Disordered" evidence="12">
    <location>
        <begin position="16"/>
        <end position="38"/>
    </location>
</feature>
<dbReference type="InterPro" id="IPR013087">
    <property type="entry name" value="Znf_C2H2_type"/>
</dbReference>
<evidence type="ECO:0000256" key="3">
    <source>
        <dbReference type="ARBA" id="ARBA00022723"/>
    </source>
</evidence>
<protein>
    <recommendedName>
        <fullName evidence="13">C2H2-type domain-containing protein</fullName>
    </recommendedName>
</protein>
<dbReference type="SMART" id="SM00355">
    <property type="entry name" value="ZnF_C2H2"/>
    <property type="match status" value="2"/>
</dbReference>